<comment type="caution">
    <text evidence="2">The sequence shown here is derived from an EMBL/GenBank/DDBJ whole genome shotgun (WGS) entry which is preliminary data.</text>
</comment>
<gene>
    <name evidence="2" type="ORF">GCM10022247_08750</name>
</gene>
<accession>A0ABP7R3A5</accession>
<organism evidence="2 3">
    <name type="scientific">Allokutzneria multivorans</name>
    <dbReference type="NCBI Taxonomy" id="1142134"/>
    <lineage>
        <taxon>Bacteria</taxon>
        <taxon>Bacillati</taxon>
        <taxon>Actinomycetota</taxon>
        <taxon>Actinomycetes</taxon>
        <taxon>Pseudonocardiales</taxon>
        <taxon>Pseudonocardiaceae</taxon>
        <taxon>Allokutzneria</taxon>
    </lineage>
</organism>
<protein>
    <submittedName>
        <fullName evidence="2">ROK family transcriptional regulator</fullName>
    </submittedName>
</protein>
<comment type="similarity">
    <text evidence="1">Belongs to the ROK (NagC/XylR) family.</text>
</comment>
<keyword evidence="3" id="KW-1185">Reference proteome</keyword>
<dbReference type="InterPro" id="IPR036390">
    <property type="entry name" value="WH_DNA-bd_sf"/>
</dbReference>
<dbReference type="PANTHER" id="PTHR18964">
    <property type="entry name" value="ROK (REPRESSOR, ORF, KINASE) FAMILY"/>
    <property type="match status" value="1"/>
</dbReference>
<dbReference type="EMBL" id="BAABAL010000005">
    <property type="protein sequence ID" value="GAA3991925.1"/>
    <property type="molecule type" value="Genomic_DNA"/>
</dbReference>
<dbReference type="Gene3D" id="1.10.10.10">
    <property type="entry name" value="Winged helix-like DNA-binding domain superfamily/Winged helix DNA-binding domain"/>
    <property type="match status" value="1"/>
</dbReference>
<dbReference type="RefSeq" id="WP_344871215.1">
    <property type="nucleotide sequence ID" value="NZ_BAABAL010000005.1"/>
</dbReference>
<evidence type="ECO:0000313" key="2">
    <source>
        <dbReference type="EMBL" id="GAA3991925.1"/>
    </source>
</evidence>
<reference evidence="3" key="1">
    <citation type="journal article" date="2019" name="Int. J. Syst. Evol. Microbiol.">
        <title>The Global Catalogue of Microorganisms (GCM) 10K type strain sequencing project: providing services to taxonomists for standard genome sequencing and annotation.</title>
        <authorList>
            <consortium name="The Broad Institute Genomics Platform"/>
            <consortium name="The Broad Institute Genome Sequencing Center for Infectious Disease"/>
            <person name="Wu L."/>
            <person name="Ma J."/>
        </authorList>
    </citation>
    <scope>NUCLEOTIDE SEQUENCE [LARGE SCALE GENOMIC DNA]</scope>
    <source>
        <strain evidence="3">JCM 17342</strain>
    </source>
</reference>
<evidence type="ECO:0000313" key="3">
    <source>
        <dbReference type="Proteomes" id="UP001501747"/>
    </source>
</evidence>
<dbReference type="CDD" id="cd24076">
    <property type="entry name" value="ASKHA_ATPase_ROK_BsXylR-like"/>
    <property type="match status" value="1"/>
</dbReference>
<proteinExistence type="inferred from homology"/>
<name>A0ABP7R3A5_9PSEU</name>
<evidence type="ECO:0000256" key="1">
    <source>
        <dbReference type="ARBA" id="ARBA00006479"/>
    </source>
</evidence>
<dbReference type="PANTHER" id="PTHR18964:SF149">
    <property type="entry name" value="BIFUNCTIONAL UDP-N-ACETYLGLUCOSAMINE 2-EPIMERASE_N-ACETYLMANNOSAMINE KINASE"/>
    <property type="match status" value="1"/>
</dbReference>
<dbReference type="Pfam" id="PF00480">
    <property type="entry name" value="ROK"/>
    <property type="match status" value="1"/>
</dbReference>
<dbReference type="SUPFAM" id="SSF46785">
    <property type="entry name" value="Winged helix' DNA-binding domain"/>
    <property type="match status" value="1"/>
</dbReference>
<dbReference type="InterPro" id="IPR000600">
    <property type="entry name" value="ROK"/>
</dbReference>
<dbReference type="Gene3D" id="3.30.420.40">
    <property type="match status" value="2"/>
</dbReference>
<dbReference type="SUPFAM" id="SSF53067">
    <property type="entry name" value="Actin-like ATPase domain"/>
    <property type="match status" value="1"/>
</dbReference>
<dbReference type="InterPro" id="IPR043129">
    <property type="entry name" value="ATPase_NBD"/>
</dbReference>
<dbReference type="InterPro" id="IPR036388">
    <property type="entry name" value="WH-like_DNA-bd_sf"/>
</dbReference>
<dbReference type="Proteomes" id="UP001501747">
    <property type="component" value="Unassembled WGS sequence"/>
</dbReference>
<sequence>MRGQADRPVDQTGLRRLNLSRVLRSLRSDGPQSRALLARRTGLNKATTSSLVAELEQRRLAQLGAIVAGAVGRPSQLVELRPRAVCGVGLEINVNYAAVAVLDLTDQVLFSKRVPLDVVELGQVAVIDLLAELAADAIAVMREAGNWVAGATVAVPGLVDVENGVVQHAPNLRWREASVAERLASRLDLAPEAISVDNDANLSALAEHAVGVAAGVSDLLYLTGEVGVGGGVIADGRLVRGATGFTGEVGHMPLNPAPAECGCGRRGCWETQVGLAALLRAVADPGDEVRDSTHDLELRLRVIAARAAKGDARTRTALAEIGSALGVGASILVNVLNPTAVVLGGYFALLGEWLAEPARRELAERVMATGSCRLVLSDLGFTAAVRGGAHAALDRVFADPSIAPTEIVPTEVPHLGGIA</sequence>